<feature type="non-terminal residue" evidence="2">
    <location>
        <position position="1"/>
    </location>
</feature>
<feature type="transmembrane region" description="Helical" evidence="1">
    <location>
        <begin position="62"/>
        <end position="83"/>
    </location>
</feature>
<evidence type="ECO:0000313" key="3">
    <source>
        <dbReference type="Proteomes" id="UP000023152"/>
    </source>
</evidence>
<keyword evidence="1" id="KW-0472">Membrane</keyword>
<feature type="transmembrane region" description="Helical" evidence="1">
    <location>
        <begin position="37"/>
        <end position="56"/>
    </location>
</feature>
<keyword evidence="1" id="KW-1133">Transmembrane helix</keyword>
<gene>
    <name evidence="2" type="ORF">RFI_08288</name>
</gene>
<accession>X6NSB8</accession>
<evidence type="ECO:0000313" key="2">
    <source>
        <dbReference type="EMBL" id="ETO28833.1"/>
    </source>
</evidence>
<sequence length="300" mass="34622">KKKKKKKKKKSTVKKRIKVTQTKCCCRVVQLQTFFNIQAVLSALTFWSIWGCFLLAPDVDNVLPTAVIFTIVSTWWNPTYYSVARYNLRTRCSFAWFWSYLVIGVCIGLIQLLLLIYYWNGRFISKTHTHFKHNFAYFSSFRDPRLIDRHLYEWLQSTILCLGGLVSIVYYFPMVGYLFYRTPITFGISHLFCAICSLFIPLLVRGAEVGEKTIYIFGNEVKIHWSQTTLVLISLVVLSIFLASSGLSCTYFRNKKAIVRSQSSVAGKTGDNVEVHMVCTSVIFLPLYFHCKFFPSTSIS</sequence>
<reference evidence="2 3" key="1">
    <citation type="journal article" date="2013" name="Curr. Biol.">
        <title>The Genome of the Foraminiferan Reticulomyxa filosa.</title>
        <authorList>
            <person name="Glockner G."/>
            <person name="Hulsmann N."/>
            <person name="Schleicher M."/>
            <person name="Noegel A.A."/>
            <person name="Eichinger L."/>
            <person name="Gallinger C."/>
            <person name="Pawlowski J."/>
            <person name="Sierra R."/>
            <person name="Euteneuer U."/>
            <person name="Pillet L."/>
            <person name="Moustafa A."/>
            <person name="Platzer M."/>
            <person name="Groth M."/>
            <person name="Szafranski K."/>
            <person name="Schliwa M."/>
        </authorList>
    </citation>
    <scope>NUCLEOTIDE SEQUENCE [LARGE SCALE GENOMIC DNA]</scope>
</reference>
<name>X6NSB8_RETFI</name>
<dbReference type="EMBL" id="ASPP01006429">
    <property type="protein sequence ID" value="ETO28833.1"/>
    <property type="molecule type" value="Genomic_DNA"/>
</dbReference>
<organism evidence="2 3">
    <name type="scientific">Reticulomyxa filosa</name>
    <dbReference type="NCBI Taxonomy" id="46433"/>
    <lineage>
        <taxon>Eukaryota</taxon>
        <taxon>Sar</taxon>
        <taxon>Rhizaria</taxon>
        <taxon>Retaria</taxon>
        <taxon>Foraminifera</taxon>
        <taxon>Monothalamids</taxon>
        <taxon>Reticulomyxidae</taxon>
        <taxon>Reticulomyxa</taxon>
    </lineage>
</organism>
<keyword evidence="3" id="KW-1185">Reference proteome</keyword>
<feature type="transmembrane region" description="Helical" evidence="1">
    <location>
        <begin position="224"/>
        <end position="252"/>
    </location>
</feature>
<keyword evidence="1" id="KW-0812">Transmembrane</keyword>
<dbReference type="Proteomes" id="UP000023152">
    <property type="component" value="Unassembled WGS sequence"/>
</dbReference>
<proteinExistence type="predicted"/>
<comment type="caution">
    <text evidence="2">The sequence shown here is derived from an EMBL/GenBank/DDBJ whole genome shotgun (WGS) entry which is preliminary data.</text>
</comment>
<protein>
    <submittedName>
        <fullName evidence="2">Uncharacterized protein</fullName>
    </submittedName>
</protein>
<evidence type="ECO:0000256" key="1">
    <source>
        <dbReference type="SAM" id="Phobius"/>
    </source>
</evidence>
<dbReference type="AlphaFoldDB" id="X6NSB8"/>
<feature type="transmembrane region" description="Helical" evidence="1">
    <location>
        <begin position="184"/>
        <end position="204"/>
    </location>
</feature>
<feature type="transmembrane region" description="Helical" evidence="1">
    <location>
        <begin position="154"/>
        <end position="172"/>
    </location>
</feature>
<feature type="transmembrane region" description="Helical" evidence="1">
    <location>
        <begin position="95"/>
        <end position="119"/>
    </location>
</feature>